<keyword evidence="2" id="KW-1185">Reference proteome</keyword>
<reference evidence="1 2" key="1">
    <citation type="submission" date="2024-01" db="EMBL/GenBank/DDBJ databases">
        <title>Genome assemblies of Stephania.</title>
        <authorList>
            <person name="Yang L."/>
        </authorList>
    </citation>
    <scope>NUCLEOTIDE SEQUENCE [LARGE SCALE GENOMIC DNA]</scope>
    <source>
        <strain evidence="1">JXDWG</strain>
        <tissue evidence="1">Leaf</tissue>
    </source>
</reference>
<gene>
    <name evidence="1" type="ORF">Scep_024323</name>
</gene>
<comment type="caution">
    <text evidence="1">The sequence shown here is derived from an EMBL/GenBank/DDBJ whole genome shotgun (WGS) entry which is preliminary data.</text>
</comment>
<name>A0AAP0F1T6_9MAGN</name>
<sequence>MAIHDLLFGDNWNTLRNGVKKEEYEGFDRVKKVRKKSSANQGRTGNYSQRFLSDFAFYRNCYPDRLNIEAIFQGFS</sequence>
<proteinExistence type="predicted"/>
<organism evidence="1 2">
    <name type="scientific">Stephania cephalantha</name>
    <dbReference type="NCBI Taxonomy" id="152367"/>
    <lineage>
        <taxon>Eukaryota</taxon>
        <taxon>Viridiplantae</taxon>
        <taxon>Streptophyta</taxon>
        <taxon>Embryophyta</taxon>
        <taxon>Tracheophyta</taxon>
        <taxon>Spermatophyta</taxon>
        <taxon>Magnoliopsida</taxon>
        <taxon>Ranunculales</taxon>
        <taxon>Menispermaceae</taxon>
        <taxon>Menispermoideae</taxon>
        <taxon>Cissampelideae</taxon>
        <taxon>Stephania</taxon>
    </lineage>
</organism>
<evidence type="ECO:0000313" key="1">
    <source>
        <dbReference type="EMBL" id="KAK9100893.1"/>
    </source>
</evidence>
<protein>
    <submittedName>
        <fullName evidence="1">Uncharacterized protein</fullName>
    </submittedName>
</protein>
<dbReference type="EMBL" id="JBBNAG010000010">
    <property type="protein sequence ID" value="KAK9100893.1"/>
    <property type="molecule type" value="Genomic_DNA"/>
</dbReference>
<dbReference type="AlphaFoldDB" id="A0AAP0F1T6"/>
<evidence type="ECO:0000313" key="2">
    <source>
        <dbReference type="Proteomes" id="UP001419268"/>
    </source>
</evidence>
<accession>A0AAP0F1T6</accession>
<dbReference type="Proteomes" id="UP001419268">
    <property type="component" value="Unassembled WGS sequence"/>
</dbReference>